<feature type="compositionally biased region" description="Basic and acidic residues" evidence="1">
    <location>
        <begin position="102"/>
        <end position="117"/>
    </location>
</feature>
<dbReference type="PANTHER" id="PTHR34810">
    <property type="entry name" value="DNA-BINDING PROTEIN BIN4"/>
    <property type="match status" value="1"/>
</dbReference>
<evidence type="ECO:0000313" key="2">
    <source>
        <dbReference type="EMBL" id="CAH9140820.1"/>
    </source>
</evidence>
<dbReference type="GO" id="GO:0042023">
    <property type="term" value="P:DNA endoreduplication"/>
    <property type="evidence" value="ECO:0007669"/>
    <property type="project" value="InterPro"/>
</dbReference>
<name>A0AAV0FYP6_9ASTE</name>
<feature type="compositionally biased region" description="Basic and acidic residues" evidence="1">
    <location>
        <begin position="1"/>
        <end position="10"/>
    </location>
</feature>
<feature type="compositionally biased region" description="Basic and acidic residues" evidence="1">
    <location>
        <begin position="157"/>
        <end position="178"/>
    </location>
</feature>
<dbReference type="InterPro" id="IPR033246">
    <property type="entry name" value="BIN4"/>
</dbReference>
<dbReference type="GO" id="GO:0009330">
    <property type="term" value="C:DNA topoisomerase type II (double strand cut, ATP-hydrolyzing) complex"/>
    <property type="evidence" value="ECO:0007669"/>
    <property type="project" value="InterPro"/>
</dbReference>
<dbReference type="GO" id="GO:0003690">
    <property type="term" value="F:double-stranded DNA binding"/>
    <property type="evidence" value="ECO:0007669"/>
    <property type="project" value="InterPro"/>
</dbReference>
<feature type="region of interest" description="Disordered" evidence="1">
    <location>
        <begin position="355"/>
        <end position="428"/>
    </location>
</feature>
<dbReference type="Proteomes" id="UP001152523">
    <property type="component" value="Unassembled WGS sequence"/>
</dbReference>
<proteinExistence type="predicted"/>
<organism evidence="2 3">
    <name type="scientific">Cuscuta epithymum</name>
    <dbReference type="NCBI Taxonomy" id="186058"/>
    <lineage>
        <taxon>Eukaryota</taxon>
        <taxon>Viridiplantae</taxon>
        <taxon>Streptophyta</taxon>
        <taxon>Embryophyta</taxon>
        <taxon>Tracheophyta</taxon>
        <taxon>Spermatophyta</taxon>
        <taxon>Magnoliopsida</taxon>
        <taxon>eudicotyledons</taxon>
        <taxon>Gunneridae</taxon>
        <taxon>Pentapetalae</taxon>
        <taxon>asterids</taxon>
        <taxon>lamiids</taxon>
        <taxon>Solanales</taxon>
        <taxon>Convolvulaceae</taxon>
        <taxon>Cuscuteae</taxon>
        <taxon>Cuscuta</taxon>
        <taxon>Cuscuta subgen. Cuscuta</taxon>
    </lineage>
</organism>
<feature type="compositionally biased region" description="Basic and acidic residues" evidence="1">
    <location>
        <begin position="204"/>
        <end position="221"/>
    </location>
</feature>
<comment type="caution">
    <text evidence="2">The sequence shown here is derived from an EMBL/GenBank/DDBJ whole genome shotgun (WGS) entry which is preliminary data.</text>
</comment>
<dbReference type="AlphaFoldDB" id="A0AAV0FYP6"/>
<evidence type="ECO:0000313" key="3">
    <source>
        <dbReference type="Proteomes" id="UP001152523"/>
    </source>
</evidence>
<protein>
    <recommendedName>
        <fullName evidence="4">DNA-binding protein BIN4</fullName>
    </recommendedName>
</protein>
<dbReference type="EMBL" id="CAMAPF010001027">
    <property type="protein sequence ID" value="CAH9140820.1"/>
    <property type="molecule type" value="Genomic_DNA"/>
</dbReference>
<feature type="region of interest" description="Disordered" evidence="1">
    <location>
        <begin position="67"/>
        <end position="231"/>
    </location>
</feature>
<feature type="compositionally biased region" description="Basic and acidic residues" evidence="1">
    <location>
        <begin position="367"/>
        <end position="386"/>
    </location>
</feature>
<sequence length="428" mass="46911">MTDSREESPDWLRSFQAPTLTALSSGSPSPLSDDLVSGGGGDDDDDDDGVSLGKLFSIEESVKVKTKNYLNGDKLLSKTPSKDKLPNKKEMEHIQGGKRKRESQPKNESGDGDDFKVFTKRKATKVPVSVEEPKPPPLNLSSDSESCPDTSPVRKGNILDKELHAHNEVQDMKSEATKDLVFLDSDEESAPTKDLKLQSSKKQIGKENRTPKKKVESEKNVDVGNKGSMDTNEEDILEKHNGPHVSSSRIPLLLPEKVQRTKALVECDGDSIDLSGDVGAVGRVVISDNPSRSNEMLLDLKGTIYRTTIVPSRTFCVVSFGQSEAKIEAIMNDFIQLTPLSNVHNAETMVEGTLDGYSFDSDEEVDNLPKKAGEDKQNEATEDEKKGKTKRKAKKPVAAEQKKGKAGGGKLPKKLKKKPQVTKKNKKK</sequence>
<accession>A0AAV0FYP6</accession>
<evidence type="ECO:0008006" key="4">
    <source>
        <dbReference type="Google" id="ProtNLM"/>
    </source>
</evidence>
<feature type="compositionally biased region" description="Basic and acidic residues" evidence="1">
    <location>
        <begin position="80"/>
        <end position="95"/>
    </location>
</feature>
<gene>
    <name evidence="2" type="ORF">CEPIT_LOCUS38649</name>
</gene>
<keyword evidence="3" id="KW-1185">Reference proteome</keyword>
<dbReference type="GO" id="GO:0051276">
    <property type="term" value="P:chromosome organization"/>
    <property type="evidence" value="ECO:0007669"/>
    <property type="project" value="TreeGrafter"/>
</dbReference>
<feature type="compositionally biased region" description="Polar residues" evidence="1">
    <location>
        <begin position="139"/>
        <end position="149"/>
    </location>
</feature>
<feature type="compositionally biased region" description="Basic residues" evidence="1">
    <location>
        <begin position="411"/>
        <end position="428"/>
    </location>
</feature>
<reference evidence="2" key="1">
    <citation type="submission" date="2022-07" db="EMBL/GenBank/DDBJ databases">
        <authorList>
            <person name="Macas J."/>
            <person name="Novak P."/>
            <person name="Neumann P."/>
        </authorList>
    </citation>
    <scope>NUCLEOTIDE SEQUENCE</scope>
</reference>
<dbReference type="GO" id="GO:0005634">
    <property type="term" value="C:nucleus"/>
    <property type="evidence" value="ECO:0007669"/>
    <property type="project" value="TreeGrafter"/>
</dbReference>
<feature type="compositionally biased region" description="Low complexity" evidence="1">
    <location>
        <begin position="24"/>
        <end position="36"/>
    </location>
</feature>
<feature type="region of interest" description="Disordered" evidence="1">
    <location>
        <begin position="1"/>
        <end position="52"/>
    </location>
</feature>
<evidence type="ECO:0000256" key="1">
    <source>
        <dbReference type="SAM" id="MobiDB-lite"/>
    </source>
</evidence>
<dbReference type="PANTHER" id="PTHR34810:SF1">
    <property type="entry name" value="DNA-BINDING PROTEIN BIN4"/>
    <property type="match status" value="1"/>
</dbReference>